<accession>A0AAN4R0Z0</accession>
<protein>
    <recommendedName>
        <fullName evidence="1">HTH cro/C1-type domain-containing protein</fullName>
    </recommendedName>
</protein>
<dbReference type="CDD" id="cd00093">
    <property type="entry name" value="HTH_XRE"/>
    <property type="match status" value="1"/>
</dbReference>
<feature type="domain" description="HTH cro/C1-type" evidence="1">
    <location>
        <begin position="5"/>
        <end position="59"/>
    </location>
</feature>
<dbReference type="SMART" id="SM00530">
    <property type="entry name" value="HTH_XRE"/>
    <property type="match status" value="1"/>
</dbReference>
<proteinExistence type="predicted"/>
<dbReference type="InterPro" id="IPR010982">
    <property type="entry name" value="Lambda_DNA-bd_dom_sf"/>
</dbReference>
<comment type="caution">
    <text evidence="2">The sequence shown here is derived from an EMBL/GenBank/DDBJ whole genome shotgun (WGS) entry which is preliminary data.</text>
</comment>
<gene>
    <name evidence="2" type="ORF">ABO01nite_07110</name>
</gene>
<sequence length="103" mass="11535">MGLRIRTQREHLGFTQAQLGGMIGVTENAIAQYETGRSSPRRERVPALLEALGRSIGWLLTGDEPEAEVKAQTEKEREILIQARDLPPEQQDILLKMISALKN</sequence>
<dbReference type="EMBL" id="BJVS01000002">
    <property type="protein sequence ID" value="GEL52704.1"/>
    <property type="molecule type" value="Genomic_DNA"/>
</dbReference>
<evidence type="ECO:0000313" key="2">
    <source>
        <dbReference type="EMBL" id="GEL52704.1"/>
    </source>
</evidence>
<dbReference type="GO" id="GO:0003677">
    <property type="term" value="F:DNA binding"/>
    <property type="evidence" value="ECO:0007669"/>
    <property type="project" value="InterPro"/>
</dbReference>
<dbReference type="Proteomes" id="UP000321287">
    <property type="component" value="Unassembled WGS sequence"/>
</dbReference>
<dbReference type="InterPro" id="IPR001387">
    <property type="entry name" value="Cro/C1-type_HTH"/>
</dbReference>
<dbReference type="PROSITE" id="PS50943">
    <property type="entry name" value="HTH_CROC1"/>
    <property type="match status" value="1"/>
</dbReference>
<organism evidence="2 3">
    <name type="scientific">Asaia bogorensis NBRC 16594</name>
    <dbReference type="NCBI Taxonomy" id="1231624"/>
    <lineage>
        <taxon>Bacteria</taxon>
        <taxon>Pseudomonadati</taxon>
        <taxon>Pseudomonadota</taxon>
        <taxon>Alphaproteobacteria</taxon>
        <taxon>Acetobacterales</taxon>
        <taxon>Acetobacteraceae</taxon>
        <taxon>Asaia</taxon>
    </lineage>
</organism>
<dbReference type="Pfam" id="PF01381">
    <property type="entry name" value="HTH_3"/>
    <property type="match status" value="1"/>
</dbReference>
<evidence type="ECO:0000259" key="1">
    <source>
        <dbReference type="PROSITE" id="PS50943"/>
    </source>
</evidence>
<dbReference type="AlphaFoldDB" id="A0AAN4R0Z0"/>
<dbReference type="Gene3D" id="1.10.260.40">
    <property type="entry name" value="lambda repressor-like DNA-binding domains"/>
    <property type="match status" value="1"/>
</dbReference>
<name>A0AAN4R0Z0_9PROT</name>
<dbReference type="SUPFAM" id="SSF47413">
    <property type="entry name" value="lambda repressor-like DNA-binding domains"/>
    <property type="match status" value="1"/>
</dbReference>
<keyword evidence="3" id="KW-1185">Reference proteome</keyword>
<evidence type="ECO:0000313" key="3">
    <source>
        <dbReference type="Proteomes" id="UP000321287"/>
    </source>
</evidence>
<reference evidence="2 3" key="1">
    <citation type="submission" date="2019-07" db="EMBL/GenBank/DDBJ databases">
        <title>Whole genome shotgun sequence of Asaia bogorensis NBRC 16594.</title>
        <authorList>
            <person name="Hosoyama A."/>
            <person name="Uohara A."/>
            <person name="Ohji S."/>
            <person name="Ichikawa N."/>
        </authorList>
    </citation>
    <scope>NUCLEOTIDE SEQUENCE [LARGE SCALE GENOMIC DNA]</scope>
    <source>
        <strain evidence="2 3">NBRC 16594</strain>
    </source>
</reference>